<reference evidence="1" key="1">
    <citation type="submission" date="2018-05" db="EMBL/GenBank/DDBJ databases">
        <authorList>
            <person name="Lanie J.A."/>
            <person name="Ng W.-L."/>
            <person name="Kazmierczak K.M."/>
            <person name="Andrzejewski T.M."/>
            <person name="Davidsen T.M."/>
            <person name="Wayne K.J."/>
            <person name="Tettelin H."/>
            <person name="Glass J.I."/>
            <person name="Rusch D."/>
            <person name="Podicherti R."/>
            <person name="Tsui H.-C.T."/>
            <person name="Winkler M.E."/>
        </authorList>
    </citation>
    <scope>NUCLEOTIDE SEQUENCE</scope>
</reference>
<sequence>MARGQKSFKYSDNNTLVSDDDVYMMVMLYTYQHKNLDYLARKFNVSYPVAKEIIIRSRCGGACG</sequence>
<dbReference type="EMBL" id="UINC01046083">
    <property type="protein sequence ID" value="SVB53647.1"/>
    <property type="molecule type" value="Genomic_DNA"/>
</dbReference>
<organism evidence="1">
    <name type="scientific">marine metagenome</name>
    <dbReference type="NCBI Taxonomy" id="408172"/>
    <lineage>
        <taxon>unclassified sequences</taxon>
        <taxon>metagenomes</taxon>
        <taxon>ecological metagenomes</taxon>
    </lineage>
</organism>
<dbReference type="AlphaFoldDB" id="A0A382EUZ6"/>
<accession>A0A382EUZ6</accession>
<name>A0A382EUZ6_9ZZZZ</name>
<protein>
    <submittedName>
        <fullName evidence="1">Uncharacterized protein</fullName>
    </submittedName>
</protein>
<evidence type="ECO:0000313" key="1">
    <source>
        <dbReference type="EMBL" id="SVB53647.1"/>
    </source>
</evidence>
<proteinExistence type="predicted"/>
<gene>
    <name evidence="1" type="ORF">METZ01_LOCUS206501</name>
</gene>